<dbReference type="GO" id="GO:0009288">
    <property type="term" value="C:bacterial-type flagellum"/>
    <property type="evidence" value="ECO:0007669"/>
    <property type="project" value="UniProtKB-SubCell"/>
</dbReference>
<evidence type="ECO:0000313" key="8">
    <source>
        <dbReference type="Proteomes" id="UP000004358"/>
    </source>
</evidence>
<organism evidence="7 8">
    <name type="scientific">Blastopirellula marina DSM 3645</name>
    <dbReference type="NCBI Taxonomy" id="314230"/>
    <lineage>
        <taxon>Bacteria</taxon>
        <taxon>Pseudomonadati</taxon>
        <taxon>Planctomycetota</taxon>
        <taxon>Planctomycetia</taxon>
        <taxon>Pirellulales</taxon>
        <taxon>Pirellulaceae</taxon>
        <taxon>Blastopirellula</taxon>
    </lineage>
</organism>
<dbReference type="GO" id="GO:0005576">
    <property type="term" value="C:extracellular region"/>
    <property type="evidence" value="ECO:0007669"/>
    <property type="project" value="UniProtKB-SubCell"/>
</dbReference>
<dbReference type="Pfam" id="PF00700">
    <property type="entry name" value="Flagellin_C"/>
    <property type="match status" value="1"/>
</dbReference>
<gene>
    <name evidence="7" type="ORF">DSM3645_08482</name>
</gene>
<evidence type="ECO:0000259" key="6">
    <source>
        <dbReference type="Pfam" id="PF00700"/>
    </source>
</evidence>
<accession>A3ZKY7</accession>
<dbReference type="InterPro" id="IPR046358">
    <property type="entry name" value="Flagellin_C"/>
</dbReference>
<dbReference type="GO" id="GO:0005198">
    <property type="term" value="F:structural molecule activity"/>
    <property type="evidence" value="ECO:0007669"/>
    <property type="project" value="UniProtKB-UniRule"/>
</dbReference>
<dbReference type="Pfam" id="PF00669">
    <property type="entry name" value="Flagellin_N"/>
    <property type="match status" value="1"/>
</dbReference>
<dbReference type="InterPro" id="IPR010810">
    <property type="entry name" value="Flagellin_hook_IN_motif"/>
</dbReference>
<evidence type="ECO:0000256" key="3">
    <source>
        <dbReference type="ARBA" id="ARBA00023143"/>
    </source>
</evidence>
<dbReference type="InterPro" id="IPR042187">
    <property type="entry name" value="Flagellin_C_sub2"/>
</dbReference>
<comment type="function">
    <text evidence="4">Flagellin is the subunit protein which polymerizes to form the filaments of bacterial flagella.</text>
</comment>
<dbReference type="Pfam" id="PF07196">
    <property type="entry name" value="Flagellin_IN"/>
    <property type="match status" value="1"/>
</dbReference>
<keyword evidence="7" id="KW-0282">Flagellum</keyword>
<keyword evidence="3 4" id="KW-0975">Bacterial flagellum</keyword>
<proteinExistence type="inferred from homology"/>
<dbReference type="PANTHER" id="PTHR42792:SF2">
    <property type="entry name" value="FLAGELLIN"/>
    <property type="match status" value="1"/>
</dbReference>
<evidence type="ECO:0000259" key="5">
    <source>
        <dbReference type="Pfam" id="PF00669"/>
    </source>
</evidence>
<dbReference type="SUPFAM" id="SSF64518">
    <property type="entry name" value="Phase 1 flagellin"/>
    <property type="match status" value="1"/>
</dbReference>
<evidence type="ECO:0000256" key="4">
    <source>
        <dbReference type="RuleBase" id="RU362073"/>
    </source>
</evidence>
<dbReference type="eggNOG" id="COG1345">
    <property type="taxonomic scope" value="Bacteria"/>
</dbReference>
<evidence type="ECO:0000313" key="7">
    <source>
        <dbReference type="EMBL" id="EAQ82420.1"/>
    </source>
</evidence>
<feature type="domain" description="Flagellin N-terminal" evidence="5">
    <location>
        <begin position="3"/>
        <end position="125"/>
    </location>
</feature>
<dbReference type="Gene3D" id="1.20.1330.10">
    <property type="entry name" value="f41 fragment of flagellin, N-terminal domain"/>
    <property type="match status" value="2"/>
</dbReference>
<protein>
    <recommendedName>
        <fullName evidence="4">Flagellin</fullName>
    </recommendedName>
</protein>
<dbReference type="Proteomes" id="UP000004358">
    <property type="component" value="Unassembled WGS sequence"/>
</dbReference>
<evidence type="ECO:0000256" key="2">
    <source>
        <dbReference type="ARBA" id="ARBA00022525"/>
    </source>
</evidence>
<dbReference type="EMBL" id="AANZ01000001">
    <property type="protein sequence ID" value="EAQ82420.1"/>
    <property type="molecule type" value="Genomic_DNA"/>
</dbReference>
<sequence length="1281" mass="130252">MGRSNADLNTTLTRLSTGLRINSGKDDPAGLIASEALRSDITSVEKAITNSERANQLIATADSALGQVSSLLNDIRGLISEAANTGALSDEQIAANQLQIDSSLEAIDRIAQVTSFQGKRLLDGNLDFITQNVNSSAIEGLRIDQANFGTQSSIGVKVNVVQQATRGTLNYGFGAVADDLVLEIGGANGTEAFNFAKGSTIEEIASAVNLVSDATGVEALLETAATKGELTVSSFGTDNDILLTANEAGFDPGDVRIKYSKGTSSTTTASYTAPVGADPGKLEVTLGVSDYEAASLVVDTAGENNAFTLTANEAGADYNGTQVVFADGAELGDESASYDASTKTLTITKNAASNADAIVAAINNATERTAASFTTSGAANASLTVTSKILGDETNSVGIEYVDNASLTGGALVSFDEANNKLVVQIDTGVSTGTEVRDAINAQVGDLFSAAYATGNDGSGAAAVGDIAGSSTFAGGTTTARSQASVLVEAGNADASIHVRALTGGTEIDGVQLIYSTSGAVAKGAETAAYDADANTLTVQINVASTGAEVVTAIDALTGLFDARNALGSDGSGVVQVGDTTGTTLFIGGDRQKTTDLFTAAVVETTGYGAGAGIVAATGSYGSTATGGITGGDIVATANDVIEAINAATGNNKVTASLAAGNDGHDTVTEFTNYAYSGVAEQNTSLQFLSPEDSPNVRFVSNVGTGLGIDTTTDPRVEGLSQAIIQNADANGTFSITAKLKGTDYDGYTISFVDNNDLAGGGDEYAVLDKKAKTLTLNIQDGVSTAEDAINAINNDAYVSQFFEAENFGSSDGTDALDISELTIPSGTDGGLVSEGTLIVNLETDADGNVKTTADDLIAFFDDPSAFISDPTEAANTLAYLQDRGISVTNVSGSDGSGVLSATTEDITFATSGTELEDAQASGTTYSVNGVNAQLSFTAINSGADYDNVKVQFVNDATVTAGTDERGEYDAANKTLTFYIEEGVTTAADIADIFDSADGNYDESLSLLFSATASGGAAVTTDDTATLTGGVIDTGSTDGAALLGNSDLENTGLSFQATSFGAESFVSVKALTGTFNLTDQSGNTNVDRSTGTDVDVRINGIQAIGDGLKASINTSSLDLSFSLGENVEDDSSFEFEIVGGGALFQLGPDVVSNQQARLGIQSVSTATLGGVSGRLFELRSGGSKSLSEDVGGAAKVVDEVISVVTSLRGRLGAFQKTTLDSNIYSLNDTLANLTEAESSIRDADFAAESAKLTRAQILVQAGTNTLGIANQNPQNVLSLLR</sequence>
<comment type="similarity">
    <text evidence="1 4">Belongs to the bacterial flagellin family.</text>
</comment>
<dbReference type="InterPro" id="IPR001029">
    <property type="entry name" value="Flagellin_N"/>
</dbReference>
<name>A3ZKY7_9BACT</name>
<comment type="caution">
    <text evidence="7">The sequence shown here is derived from an EMBL/GenBank/DDBJ whole genome shotgun (WGS) entry which is preliminary data.</text>
</comment>
<dbReference type="eggNOG" id="COG1344">
    <property type="taxonomic scope" value="Bacteria"/>
</dbReference>
<keyword evidence="7" id="KW-0969">Cilium</keyword>
<evidence type="ECO:0000256" key="1">
    <source>
        <dbReference type="ARBA" id="ARBA00005709"/>
    </source>
</evidence>
<keyword evidence="7" id="KW-0966">Cell projection</keyword>
<comment type="subcellular location">
    <subcellularLocation>
        <location evidence="4">Secreted</location>
    </subcellularLocation>
    <subcellularLocation>
        <location evidence="4">Bacterial flagellum</location>
    </subcellularLocation>
</comment>
<dbReference type="PANTHER" id="PTHR42792">
    <property type="entry name" value="FLAGELLIN"/>
    <property type="match status" value="1"/>
</dbReference>
<reference evidence="7 8" key="1">
    <citation type="submission" date="2006-02" db="EMBL/GenBank/DDBJ databases">
        <authorList>
            <person name="Amann R."/>
            <person name="Ferriera S."/>
            <person name="Johnson J."/>
            <person name="Kravitz S."/>
            <person name="Halpern A."/>
            <person name="Remington K."/>
            <person name="Beeson K."/>
            <person name="Tran B."/>
            <person name="Rogers Y.-H."/>
            <person name="Friedman R."/>
            <person name="Venter J.C."/>
        </authorList>
    </citation>
    <scope>NUCLEOTIDE SEQUENCE [LARGE SCALE GENOMIC DNA]</scope>
    <source>
        <strain evidence="7 8">DSM 3645</strain>
    </source>
</reference>
<feature type="domain" description="Flagellin C-terminal" evidence="6">
    <location>
        <begin position="1195"/>
        <end position="1280"/>
    </location>
</feature>
<keyword evidence="2 4" id="KW-0964">Secreted</keyword>
<dbReference type="Gene3D" id="6.10.10.10">
    <property type="entry name" value="Flagellar export chaperone, C-terminal domain"/>
    <property type="match status" value="1"/>
</dbReference>
<dbReference type="PRINTS" id="PR00207">
    <property type="entry name" value="FLAGELLIN"/>
</dbReference>
<dbReference type="InterPro" id="IPR001492">
    <property type="entry name" value="Flagellin"/>
</dbReference>
<dbReference type="HOGENOM" id="CLU_263052_0_0_0"/>
<dbReference type="STRING" id="314230.DSM3645_08482"/>